<dbReference type="Proteomes" id="UP000289152">
    <property type="component" value="Unassembled WGS sequence"/>
</dbReference>
<evidence type="ECO:0000256" key="4">
    <source>
        <dbReference type="ARBA" id="ARBA00023242"/>
    </source>
</evidence>
<comment type="caution">
    <text evidence="5">The sequence shown here is derived from an EMBL/GenBank/DDBJ whole genome shotgun (WGS) entry which is preliminary data.</text>
</comment>
<keyword evidence="3" id="KW-0813">Transport</keyword>
<dbReference type="STRING" id="5217.A0A4Q1BE62"/>
<gene>
    <name evidence="5" type="ORF">M231_07444</name>
</gene>
<comment type="subcellular location">
    <subcellularLocation>
        <location evidence="1">Nucleus</location>
    </subcellularLocation>
</comment>
<protein>
    <recommendedName>
        <fullName evidence="7">Nuclear pore complex protein Nup205</fullName>
    </recommendedName>
</protein>
<dbReference type="PANTHER" id="PTHR31344:SF0">
    <property type="entry name" value="NUCLEAR PORE COMPLEX PROTEIN NUP205"/>
    <property type="match status" value="1"/>
</dbReference>
<dbReference type="InterPro" id="IPR021827">
    <property type="entry name" value="Nup186/Nup192/Nup205"/>
</dbReference>
<evidence type="ECO:0000256" key="3">
    <source>
        <dbReference type="ARBA" id="ARBA00022448"/>
    </source>
</evidence>
<evidence type="ECO:0008006" key="7">
    <source>
        <dbReference type="Google" id="ProtNLM"/>
    </source>
</evidence>
<evidence type="ECO:0000256" key="2">
    <source>
        <dbReference type="ARBA" id="ARBA00005892"/>
    </source>
</evidence>
<proteinExistence type="inferred from homology"/>
<sequence length="1933" mass="213166">MSLPLVNWDHALFTDLQHLLSRVLSSPSTSVIRQLYSKLEQAQPWILALTSLPPPSEEAKQAVEKNPLTLPSGSINISGDLLNITNSISSGLSISQLLAAVLTVQAETLRSTYPARSSAEVAVFALHAWLADMLNFLRELLRLTISPSAETTAPFDTLREWVEGILTIKTSLGPGRGDGTMVDQILSQVDVLQDKLNVLLKTPSGNATDYEVLSFRIGAIRSEQNKLVGLLGIIAESGLLGRGHVIKVLKWLKKAEKVDGLVGLVFSALCAAAKPMDTLDINDVRWEATNDWCKDIRFLKLASGLAIQDTWTIPPLKEAVKLTWVMFYLSALRHDPDVAQVGIDPPAAEHFLQEAVFGDAFQLSRQIIIDLRQQRGLEERDEAKEVAEDSLIKIATASDPTNDDFIIAQHQHLVDCLASKKHFLRNLRNKEEDVSIRRSSAATAPTAVFQAYMALAAAVYRSLPPDSAEHLWSNTTFTGAVLDSRSVHPGQAFWDLLVAISTGPASAAKAYERLKETRWQLASLFKFYSHYHDIMPHIFEPIKTNKQTSMDPMSDQDIDNCTGWTRLLVAIVRWSGLARGALLQVKPHPLQMLFDFLNCDIPTHLKAVVLEAATAFCRRTGDSADDEVISRAVEAYERISFVDPNLDVRQMEGSRIPAPIGWIAKMEYSEVDATTYPLTRAYLGFLTALLPNPPVETEFSRSITPRLANSLRRGTFYVLERVLLMPQARRYARDDERWELLDSVFGFMEKALQAFDMTELLTQASSRAISQIATSLSEEPGFTVLLRILSQPEIFAMLVGVIDTLSQQSQSRRTQSTKVLLRVLRILYRVLDIQLVFSDVLLLTLSDPSRISATSFRRPIGLQSLDHHLLNHLSTINAIALLVGDDDLYVSYMATRIISSLAQSPIFSKRDVFRSEYSASLNRLAGILDASDDSIRIAQGFCKRLQGEGEDVTPEEITDIDRRILRGEDTPDDLNDLPLLIRSAILDLLVDGTIIDFAGPNISHFLLGFELRAKEIHLQDPSDPDARLSCLNIILDQLTEGTDMESSAVALIQTHPILAAKSARLLYQLFSHPTTSRSSMSFAMSTAAYASRQLATIPLDCPVNTTENAVGSGVAVTGQSEIPTTADTLVVFLEYQRWILSCVALETFSFDGAGPSSTTVARALFRGLATDAEEDLVDEEARPPLIISLLESIDMTFRETVPENIASARDLTFYKEFDFDRFKRPDAEWFDIPSLKRELYAFRRHFERTGTLTAGPQSQAMGEEAEYILATLSRKNRETDIALAKGELLTAWNETLKVSLAMLFHHVSDEQQDVVLFTLLDVLLSRLTTAQAPGIVDILCESVLVVMSTVVRLLGEMEGINLPVDQLSAVLLGIIEAVTHPGFSEHARGNLYASIGQYLQLLPLASSTPVDDDGASIAPSVLSNFSKETTIPPSALQRATMTVLGTKKDRFIPILCRDAMDDRDVWKTECFSLLAGIVSACQTARDRHVLSPLTSGGYLSLFVRSIKDREMALIDCLGPDPSDFHAYWVFEAKTAFLMTVAGSRKGAEELLDAGIFEVFATCGFIAVQPIADDSMADASATETILRQHRVLILSLQLLARTLSSLAKPQRSGAGHAISFLNAHRESILLLFRENQQYITATGIEECRLLVALINMVIHKVPEDDLRSPSGFGALHLSVLSVAARFFDRQAWFDNLLDGSETQVENQILSLNQVLLSYLCATTKGLRGGTGHPVLVTGVARSGGNATKYISTAPSLPMVVELLGELAEGVQENSTDYESLVERLQEGLGEDDYDKLQTLDISPDEATFENISAAFASRSHLYFNSIESLLLLVWRHLLYYANDARGAPEQVRPDNLSLSLGSFAGQMNSSVGGAATGRVLERVAGTLRGTLERLDYVEVHSDLVRGKTGRGDAYFGMLVRRLRELTAGLLGEEA</sequence>
<dbReference type="OrthoDB" id="2019644at2759"/>
<dbReference type="Pfam" id="PF11894">
    <property type="entry name" value="Nup192"/>
    <property type="match status" value="1"/>
</dbReference>
<organism evidence="5 6">
    <name type="scientific">Tremella mesenterica</name>
    <name type="common">Jelly fungus</name>
    <dbReference type="NCBI Taxonomy" id="5217"/>
    <lineage>
        <taxon>Eukaryota</taxon>
        <taxon>Fungi</taxon>
        <taxon>Dikarya</taxon>
        <taxon>Basidiomycota</taxon>
        <taxon>Agaricomycotina</taxon>
        <taxon>Tremellomycetes</taxon>
        <taxon>Tremellales</taxon>
        <taxon>Tremellaceae</taxon>
        <taxon>Tremella</taxon>
    </lineage>
</organism>
<dbReference type="InParanoid" id="A0A4Q1BE62"/>
<dbReference type="OMA" id="WSQMFAE"/>
<name>A0A4Q1BE62_TREME</name>
<accession>A0A4Q1BE62</accession>
<dbReference type="PANTHER" id="PTHR31344">
    <property type="entry name" value="NUCLEAR PORE COMPLEX PROTEIN NUP205"/>
    <property type="match status" value="1"/>
</dbReference>
<keyword evidence="4" id="KW-0539">Nucleus</keyword>
<dbReference type="EMBL" id="SDIL01000145">
    <property type="protein sequence ID" value="RXK35305.1"/>
    <property type="molecule type" value="Genomic_DNA"/>
</dbReference>
<dbReference type="VEuPathDB" id="FungiDB:TREMEDRAFT_42231"/>
<evidence type="ECO:0000256" key="1">
    <source>
        <dbReference type="ARBA" id="ARBA00004123"/>
    </source>
</evidence>
<dbReference type="GO" id="GO:0017056">
    <property type="term" value="F:structural constituent of nuclear pore"/>
    <property type="evidence" value="ECO:0007669"/>
    <property type="project" value="TreeGrafter"/>
</dbReference>
<dbReference type="GO" id="GO:0044611">
    <property type="term" value="C:nuclear pore inner ring"/>
    <property type="evidence" value="ECO:0007669"/>
    <property type="project" value="TreeGrafter"/>
</dbReference>
<comment type="similarity">
    <text evidence="2">Belongs to the NUP186/NUP192/NUP205 family.</text>
</comment>
<reference evidence="5 6" key="1">
    <citation type="submission" date="2016-06" db="EMBL/GenBank/DDBJ databases">
        <title>Evolution of pathogenesis and genome organization in the Tremellales.</title>
        <authorList>
            <person name="Cuomo C."/>
            <person name="Litvintseva A."/>
            <person name="Heitman J."/>
            <person name="Chen Y."/>
            <person name="Sun S."/>
            <person name="Springer D."/>
            <person name="Dromer F."/>
            <person name="Young S."/>
            <person name="Zeng Q."/>
            <person name="Chapman S."/>
            <person name="Gujja S."/>
            <person name="Saif S."/>
            <person name="Birren B."/>
        </authorList>
    </citation>
    <scope>NUCLEOTIDE SEQUENCE [LARGE SCALE GENOMIC DNA]</scope>
    <source>
        <strain evidence="5 6">ATCC 28783</strain>
    </source>
</reference>
<keyword evidence="6" id="KW-1185">Reference proteome</keyword>
<dbReference type="GO" id="GO:0006999">
    <property type="term" value="P:nuclear pore organization"/>
    <property type="evidence" value="ECO:0007669"/>
    <property type="project" value="TreeGrafter"/>
</dbReference>
<dbReference type="SUPFAM" id="SSF48371">
    <property type="entry name" value="ARM repeat"/>
    <property type="match status" value="1"/>
</dbReference>
<evidence type="ECO:0000313" key="6">
    <source>
        <dbReference type="Proteomes" id="UP000289152"/>
    </source>
</evidence>
<evidence type="ECO:0000313" key="5">
    <source>
        <dbReference type="EMBL" id="RXK35305.1"/>
    </source>
</evidence>
<dbReference type="InterPro" id="IPR016024">
    <property type="entry name" value="ARM-type_fold"/>
</dbReference>